<evidence type="ECO:0000313" key="4">
    <source>
        <dbReference type="Proteomes" id="UP000694415"/>
    </source>
</evidence>
<dbReference type="AlphaFoldDB" id="A0A8C6GGF3"/>
<reference evidence="3" key="1">
    <citation type="submission" date="2025-08" db="UniProtKB">
        <authorList>
            <consortium name="Ensembl"/>
        </authorList>
    </citation>
    <scope>IDENTIFICATION</scope>
</reference>
<dbReference type="Proteomes" id="UP000694415">
    <property type="component" value="Unplaced"/>
</dbReference>
<organism evidence="3 4">
    <name type="scientific">Mus spicilegus</name>
    <name type="common">Mound-building mouse</name>
    <dbReference type="NCBI Taxonomy" id="10103"/>
    <lineage>
        <taxon>Eukaryota</taxon>
        <taxon>Metazoa</taxon>
        <taxon>Chordata</taxon>
        <taxon>Craniata</taxon>
        <taxon>Vertebrata</taxon>
        <taxon>Euteleostomi</taxon>
        <taxon>Mammalia</taxon>
        <taxon>Eutheria</taxon>
        <taxon>Euarchontoglires</taxon>
        <taxon>Glires</taxon>
        <taxon>Rodentia</taxon>
        <taxon>Myomorpha</taxon>
        <taxon>Muroidea</taxon>
        <taxon>Muridae</taxon>
        <taxon>Murinae</taxon>
        <taxon>Mus</taxon>
        <taxon>Mus</taxon>
    </lineage>
</organism>
<protein>
    <submittedName>
        <fullName evidence="3">Dentin sialophosphoprotein</fullName>
    </submittedName>
</protein>
<dbReference type="GeneTree" id="ENSGT00730000111489"/>
<proteinExistence type="predicted"/>
<evidence type="ECO:0000256" key="1">
    <source>
        <dbReference type="SAM" id="MobiDB-lite"/>
    </source>
</evidence>
<accession>A0A8C6GGF3</accession>
<evidence type="ECO:0000256" key="2">
    <source>
        <dbReference type="SAM" id="SignalP"/>
    </source>
</evidence>
<keyword evidence="2" id="KW-0732">Signal</keyword>
<feature type="region of interest" description="Disordered" evidence="1">
    <location>
        <begin position="46"/>
        <end position="84"/>
    </location>
</feature>
<evidence type="ECO:0000313" key="3">
    <source>
        <dbReference type="Ensembl" id="ENSMSIP00000005951.1"/>
    </source>
</evidence>
<feature type="signal peptide" evidence="2">
    <location>
        <begin position="1"/>
        <end position="17"/>
    </location>
</feature>
<name>A0A8C6GGF3_MUSSI</name>
<sequence length="84" mass="9177">MKMKIIIYICIWATAWAIPVPQLVPLERDIVENSVAVPLLTHPGTAAQNELPINSTTSNSNDSPDGSEIGEQELKKSLRHIASI</sequence>
<feature type="chain" id="PRO_5034399333" evidence="2">
    <location>
        <begin position="18"/>
        <end position="84"/>
    </location>
</feature>
<reference evidence="3" key="2">
    <citation type="submission" date="2025-09" db="UniProtKB">
        <authorList>
            <consortium name="Ensembl"/>
        </authorList>
    </citation>
    <scope>IDENTIFICATION</scope>
</reference>
<dbReference type="Ensembl" id="ENSMSIT00000007528.1">
    <property type="protein sequence ID" value="ENSMSIP00000005951.1"/>
    <property type="gene ID" value="ENSMSIG00000005338.1"/>
</dbReference>
<keyword evidence="4" id="KW-1185">Reference proteome</keyword>